<proteinExistence type="predicted"/>
<organism evidence="2 3">
    <name type="scientific">Solanum commersonii</name>
    <name type="common">Commerson's wild potato</name>
    <name type="synonym">Commerson's nightshade</name>
    <dbReference type="NCBI Taxonomy" id="4109"/>
    <lineage>
        <taxon>Eukaryota</taxon>
        <taxon>Viridiplantae</taxon>
        <taxon>Streptophyta</taxon>
        <taxon>Embryophyta</taxon>
        <taxon>Tracheophyta</taxon>
        <taxon>Spermatophyta</taxon>
        <taxon>Magnoliopsida</taxon>
        <taxon>eudicotyledons</taxon>
        <taxon>Gunneridae</taxon>
        <taxon>Pentapetalae</taxon>
        <taxon>asterids</taxon>
        <taxon>lamiids</taxon>
        <taxon>Solanales</taxon>
        <taxon>Solanaceae</taxon>
        <taxon>Solanoideae</taxon>
        <taxon>Solaneae</taxon>
        <taxon>Solanum</taxon>
    </lineage>
</organism>
<dbReference type="Proteomes" id="UP000824120">
    <property type="component" value="Chromosome 11"/>
</dbReference>
<feature type="region of interest" description="Disordered" evidence="1">
    <location>
        <begin position="44"/>
        <end position="73"/>
    </location>
</feature>
<protein>
    <submittedName>
        <fullName evidence="2">Uncharacterized protein</fullName>
    </submittedName>
</protein>
<evidence type="ECO:0000256" key="1">
    <source>
        <dbReference type="SAM" id="MobiDB-lite"/>
    </source>
</evidence>
<accession>A0A9J5WLA0</accession>
<evidence type="ECO:0000313" key="3">
    <source>
        <dbReference type="Proteomes" id="UP000824120"/>
    </source>
</evidence>
<evidence type="ECO:0000313" key="2">
    <source>
        <dbReference type="EMBL" id="KAG5576298.1"/>
    </source>
</evidence>
<sequence length="117" mass="13110">MTSKIQITKRFMESRKQKLAKPRSYPLRGLFDLENGSVCPSGPIDSIAKKSGSPKDPWTIAHDNRQNGGFTRSGDHLTLKMGLLAPYENRQNGWFSSFGDCFTSKMGRFPGQDQPTQ</sequence>
<dbReference type="EMBL" id="JACXVP010000011">
    <property type="protein sequence ID" value="KAG5576298.1"/>
    <property type="molecule type" value="Genomic_DNA"/>
</dbReference>
<keyword evidence="3" id="KW-1185">Reference proteome</keyword>
<dbReference type="AlphaFoldDB" id="A0A9J5WLA0"/>
<name>A0A9J5WLA0_SOLCO</name>
<gene>
    <name evidence="2" type="ORF">H5410_056432</name>
</gene>
<comment type="caution">
    <text evidence="2">The sequence shown here is derived from an EMBL/GenBank/DDBJ whole genome shotgun (WGS) entry which is preliminary data.</text>
</comment>
<reference evidence="2 3" key="1">
    <citation type="submission" date="2020-09" db="EMBL/GenBank/DDBJ databases">
        <title>De no assembly of potato wild relative species, Solanum commersonii.</title>
        <authorList>
            <person name="Cho K."/>
        </authorList>
    </citation>
    <scope>NUCLEOTIDE SEQUENCE [LARGE SCALE GENOMIC DNA]</scope>
    <source>
        <strain evidence="2">LZ3.2</strain>
        <tissue evidence="2">Leaf</tissue>
    </source>
</reference>